<proteinExistence type="predicted"/>
<evidence type="ECO:0000313" key="2">
    <source>
        <dbReference type="Proteomes" id="UP000032749"/>
    </source>
</evidence>
<dbReference type="PATRIC" id="fig|698738.3.peg.1458"/>
<evidence type="ECO:0008006" key="3">
    <source>
        <dbReference type="Google" id="ProtNLM"/>
    </source>
</evidence>
<accession>R4YT93</accession>
<gene>
    <name evidence="1" type="ORF">OLEAN_C14080</name>
</gene>
<organism evidence="1 2">
    <name type="scientific">Oleispira antarctica RB-8</name>
    <dbReference type="NCBI Taxonomy" id="698738"/>
    <lineage>
        <taxon>Bacteria</taxon>
        <taxon>Pseudomonadati</taxon>
        <taxon>Pseudomonadota</taxon>
        <taxon>Gammaproteobacteria</taxon>
        <taxon>Oceanospirillales</taxon>
        <taxon>Oceanospirillaceae</taxon>
        <taxon>Oleispira</taxon>
    </lineage>
</organism>
<keyword evidence="2" id="KW-1185">Reference proteome</keyword>
<reference evidence="1 2" key="1">
    <citation type="journal article" date="2013" name="Nat. Commun.">
        <title>Genome sequence and functional genomic analysis of the oil-degrading bacterium Oleispira antarctica.</title>
        <authorList>
            <person name="Kube M."/>
            <person name="Chernikova T.N."/>
            <person name="Al-Ramahi Y."/>
            <person name="Beloqui A."/>
            <person name="Lopez-Cortez N."/>
            <person name="Guazzaroni M.E."/>
            <person name="Heipieper H.J."/>
            <person name="Klages S."/>
            <person name="Kotsyurbenko O.R."/>
            <person name="Langer I."/>
            <person name="Nechitaylo T.Y."/>
            <person name="Lunsdorf H."/>
            <person name="Fernandez M."/>
            <person name="Juarez S."/>
            <person name="Ciordia S."/>
            <person name="Singer A."/>
            <person name="Kagan O."/>
            <person name="Egorova O."/>
            <person name="Petit P.A."/>
            <person name="Stogios P."/>
            <person name="Kim Y."/>
            <person name="Tchigvintsev A."/>
            <person name="Flick R."/>
            <person name="Denaro R."/>
            <person name="Genovese M."/>
            <person name="Albar J.P."/>
            <person name="Reva O.N."/>
            <person name="Martinez-Gomariz M."/>
            <person name="Tran H."/>
            <person name="Ferrer M."/>
            <person name="Savchenko A."/>
            <person name="Yakunin A.F."/>
            <person name="Yakimov M.M."/>
            <person name="Golyshina O.V."/>
            <person name="Reinhardt R."/>
            <person name="Golyshin P.N."/>
        </authorList>
    </citation>
    <scope>NUCLEOTIDE SEQUENCE [LARGE SCALE GENOMIC DNA]</scope>
</reference>
<dbReference type="Proteomes" id="UP000032749">
    <property type="component" value="Chromosome"/>
</dbReference>
<name>R4YT93_OLEAN</name>
<dbReference type="KEGG" id="oai:OLEAN_C14080"/>
<dbReference type="InterPro" id="IPR014985">
    <property type="entry name" value="WbqC"/>
</dbReference>
<evidence type="ECO:0000313" key="1">
    <source>
        <dbReference type="EMBL" id="CCK75584.1"/>
    </source>
</evidence>
<sequence>MSNKLCSVMQPTFLPWVGYFDLIDNSDDFIFYDDVQFTKQSWQSRNQIKTANGVIWLTVPLKKHELSSKINQIEINNAKPWVPKLLKTLFFTYQKTKHFKEAYTFFDDLFNAKEYLMLSDLSISIIEALIIRLGMCTQLHRSSNMKDLGDDRELRLINICKSLECDNYLSAKGSALYIEANRPSGIFPDYDIELYYQNFNHPEYSQIHGDFEAYMSIVDLIFNEGFEKSLEIIRSGRGKHLRSGQFDL</sequence>
<dbReference type="STRING" id="698738.OLEAN_C14080"/>
<dbReference type="AlphaFoldDB" id="R4YT93"/>
<dbReference type="HOGENOM" id="CLU_079350_0_0_6"/>
<protein>
    <recommendedName>
        <fullName evidence="3">WbqC-like family protein</fullName>
    </recommendedName>
</protein>
<dbReference type="Pfam" id="PF08889">
    <property type="entry name" value="WbqC"/>
    <property type="match status" value="1"/>
</dbReference>
<dbReference type="EMBL" id="FO203512">
    <property type="protein sequence ID" value="CCK75584.1"/>
    <property type="molecule type" value="Genomic_DNA"/>
</dbReference>
<dbReference type="OrthoDB" id="3611744at2"/>